<evidence type="ECO:0000313" key="2">
    <source>
        <dbReference type="Proteomes" id="UP000719412"/>
    </source>
</evidence>
<keyword evidence="2" id="KW-1185">Reference proteome</keyword>
<sequence length="222" mass="25273">MEIIKNNTTIATTNPLERSNCRIHLRGRIEVDRSFFPAGVTLERAVESRVWMHVVSKKTIVFLSSSLLPSRSLFCSLAEDTSNKTGTKRCPVSSTVAKRLARHFTFGRSRVLTPVLPDQVWVFFRDKANGGFSINLPHPSSPYPSPILPSMWLKRLWKALLSQECREESGLLIYKLYDQDDHIQGDCIMELTLRYSGTVHKYNDTVAGHGRGWRPEREAVDL</sequence>
<name>A0A8J6LFF3_TENMO</name>
<dbReference type="Proteomes" id="UP000719412">
    <property type="component" value="Unassembled WGS sequence"/>
</dbReference>
<organism evidence="1 2">
    <name type="scientific">Tenebrio molitor</name>
    <name type="common">Yellow mealworm beetle</name>
    <dbReference type="NCBI Taxonomy" id="7067"/>
    <lineage>
        <taxon>Eukaryota</taxon>
        <taxon>Metazoa</taxon>
        <taxon>Ecdysozoa</taxon>
        <taxon>Arthropoda</taxon>
        <taxon>Hexapoda</taxon>
        <taxon>Insecta</taxon>
        <taxon>Pterygota</taxon>
        <taxon>Neoptera</taxon>
        <taxon>Endopterygota</taxon>
        <taxon>Coleoptera</taxon>
        <taxon>Polyphaga</taxon>
        <taxon>Cucujiformia</taxon>
        <taxon>Tenebrionidae</taxon>
        <taxon>Tenebrio</taxon>
    </lineage>
</organism>
<accession>A0A8J6LFF3</accession>
<dbReference type="AlphaFoldDB" id="A0A8J6LFF3"/>
<proteinExistence type="predicted"/>
<reference evidence="1" key="2">
    <citation type="submission" date="2021-08" db="EMBL/GenBank/DDBJ databases">
        <authorList>
            <person name="Eriksson T."/>
        </authorList>
    </citation>
    <scope>NUCLEOTIDE SEQUENCE</scope>
    <source>
        <strain evidence="1">Stoneville</strain>
        <tissue evidence="1">Whole head</tissue>
    </source>
</reference>
<evidence type="ECO:0000313" key="1">
    <source>
        <dbReference type="EMBL" id="KAH0819485.1"/>
    </source>
</evidence>
<protein>
    <submittedName>
        <fullName evidence="1">Uncharacterized protein</fullName>
    </submittedName>
</protein>
<gene>
    <name evidence="1" type="ORF">GEV33_003306</name>
</gene>
<dbReference type="EMBL" id="JABDTM020014414">
    <property type="protein sequence ID" value="KAH0819485.1"/>
    <property type="molecule type" value="Genomic_DNA"/>
</dbReference>
<comment type="caution">
    <text evidence="1">The sequence shown here is derived from an EMBL/GenBank/DDBJ whole genome shotgun (WGS) entry which is preliminary data.</text>
</comment>
<reference evidence="1" key="1">
    <citation type="journal article" date="2020" name="J Insects Food Feed">
        <title>The yellow mealworm (Tenebrio molitor) genome: a resource for the emerging insects as food and feed industry.</title>
        <authorList>
            <person name="Eriksson T."/>
            <person name="Andere A."/>
            <person name="Kelstrup H."/>
            <person name="Emery V."/>
            <person name="Picard C."/>
        </authorList>
    </citation>
    <scope>NUCLEOTIDE SEQUENCE</scope>
    <source>
        <strain evidence="1">Stoneville</strain>
        <tissue evidence="1">Whole head</tissue>
    </source>
</reference>